<feature type="signal peptide" evidence="1">
    <location>
        <begin position="1"/>
        <end position="26"/>
    </location>
</feature>
<name>A0A2S9YLU5_9BACT</name>
<keyword evidence="1" id="KW-0732">Signal</keyword>
<dbReference type="InterPro" id="IPR011051">
    <property type="entry name" value="RmlC_Cupin_sf"/>
</dbReference>
<dbReference type="OrthoDB" id="195923at2"/>
<reference evidence="3 4" key="1">
    <citation type="submission" date="2018-03" db="EMBL/GenBank/DDBJ databases">
        <title>Draft Genome Sequences of the Obligatory Marine Myxobacteria Enhygromyxa salina SWB007.</title>
        <authorList>
            <person name="Poehlein A."/>
            <person name="Moghaddam J.A."/>
            <person name="Harms H."/>
            <person name="Alanjari M."/>
            <person name="Koenig G.M."/>
            <person name="Daniel R."/>
            <person name="Schaeberle T.F."/>
        </authorList>
    </citation>
    <scope>NUCLEOTIDE SEQUENCE [LARGE SCALE GENOMIC DNA]</scope>
    <source>
        <strain evidence="3 4">SWB007</strain>
    </source>
</reference>
<dbReference type="CDD" id="cd02234">
    <property type="entry name" value="cupin_BLR7677-like"/>
    <property type="match status" value="1"/>
</dbReference>
<protein>
    <submittedName>
        <fullName evidence="3">Cupin domain protein</fullName>
    </submittedName>
</protein>
<evidence type="ECO:0000313" key="4">
    <source>
        <dbReference type="Proteomes" id="UP000238823"/>
    </source>
</evidence>
<dbReference type="Pfam" id="PF07883">
    <property type="entry name" value="Cupin_2"/>
    <property type="match status" value="1"/>
</dbReference>
<dbReference type="RefSeq" id="WP_106091247.1">
    <property type="nucleotide sequence ID" value="NZ_PVNL01000086.1"/>
</dbReference>
<dbReference type="PANTHER" id="PTHR38599:SF1">
    <property type="entry name" value="CUPIN DOMAIN PROTEIN (AFU_ORTHOLOGUE AFUA_3G13620)"/>
    <property type="match status" value="1"/>
</dbReference>
<dbReference type="InterPro" id="IPR013096">
    <property type="entry name" value="Cupin_2"/>
</dbReference>
<organism evidence="3 4">
    <name type="scientific">Enhygromyxa salina</name>
    <dbReference type="NCBI Taxonomy" id="215803"/>
    <lineage>
        <taxon>Bacteria</taxon>
        <taxon>Pseudomonadati</taxon>
        <taxon>Myxococcota</taxon>
        <taxon>Polyangia</taxon>
        <taxon>Nannocystales</taxon>
        <taxon>Nannocystaceae</taxon>
        <taxon>Enhygromyxa</taxon>
    </lineage>
</organism>
<dbReference type="Proteomes" id="UP000238823">
    <property type="component" value="Unassembled WGS sequence"/>
</dbReference>
<dbReference type="InterPro" id="IPR014710">
    <property type="entry name" value="RmlC-like_jellyroll"/>
</dbReference>
<feature type="domain" description="Cupin type-2" evidence="2">
    <location>
        <begin position="56"/>
        <end position="128"/>
    </location>
</feature>
<dbReference type="EMBL" id="PVNL01000086">
    <property type="protein sequence ID" value="PRQ06057.1"/>
    <property type="molecule type" value="Genomic_DNA"/>
</dbReference>
<dbReference type="PANTHER" id="PTHR38599">
    <property type="entry name" value="CUPIN DOMAIN PROTEIN (AFU_ORTHOLOGUE AFUA_3G13620)"/>
    <property type="match status" value="1"/>
</dbReference>
<dbReference type="AlphaFoldDB" id="A0A2S9YLU5"/>
<dbReference type="SUPFAM" id="SSF51182">
    <property type="entry name" value="RmlC-like cupins"/>
    <property type="match status" value="1"/>
</dbReference>
<proteinExistence type="predicted"/>
<sequence length="144" mass="14988">MFRTILLGTLFAISAISPISPIPAMAADVARGEARVTTIFDHPLPSVPGKSLRGVLVEYGPGGSSPSHTHAASALITATVIEGAVRSRINDGPEIVFRVGESFVEIPGDHHGVSANASDVEPSKLLAVLVVDTDDTKLTTPDRP</sequence>
<evidence type="ECO:0000256" key="1">
    <source>
        <dbReference type="SAM" id="SignalP"/>
    </source>
</evidence>
<feature type="chain" id="PRO_5015659407" evidence="1">
    <location>
        <begin position="27"/>
        <end position="144"/>
    </location>
</feature>
<gene>
    <name evidence="3" type="ORF">ENSA7_43190</name>
</gene>
<dbReference type="Gene3D" id="2.60.120.10">
    <property type="entry name" value="Jelly Rolls"/>
    <property type="match status" value="1"/>
</dbReference>
<comment type="caution">
    <text evidence="3">The sequence shown here is derived from an EMBL/GenBank/DDBJ whole genome shotgun (WGS) entry which is preliminary data.</text>
</comment>
<accession>A0A2S9YLU5</accession>
<evidence type="ECO:0000313" key="3">
    <source>
        <dbReference type="EMBL" id="PRQ06057.1"/>
    </source>
</evidence>
<evidence type="ECO:0000259" key="2">
    <source>
        <dbReference type="Pfam" id="PF07883"/>
    </source>
</evidence>